<evidence type="ECO:0000256" key="6">
    <source>
        <dbReference type="PROSITE-ProRule" id="PRU01211"/>
    </source>
</evidence>
<reference evidence="9 10" key="1">
    <citation type="submission" date="2018-04" db="EMBL/GenBank/DDBJ databases">
        <authorList>
            <person name="Zhang X."/>
            <person name="Yuan J."/>
            <person name="Li F."/>
            <person name="Xiang J."/>
        </authorList>
    </citation>
    <scope>NUCLEOTIDE SEQUENCE [LARGE SCALE GENOMIC DNA]</scope>
    <source>
        <tissue evidence="9">Muscle</tissue>
    </source>
</reference>
<keyword evidence="1 6" id="KW-0645">Protease</keyword>
<dbReference type="PANTHER" id="PTHR10127:SF780">
    <property type="entry name" value="METALLOENDOPEPTIDASE"/>
    <property type="match status" value="1"/>
</dbReference>
<reference evidence="9 10" key="2">
    <citation type="submission" date="2019-01" db="EMBL/GenBank/DDBJ databases">
        <title>The decoding of complex shrimp genome reveals the adaptation for benthos swimmer, frequently molting mechanism and breeding impact on genome.</title>
        <authorList>
            <person name="Sun Y."/>
            <person name="Gao Y."/>
            <person name="Yu Y."/>
        </authorList>
    </citation>
    <scope>NUCLEOTIDE SEQUENCE [LARGE SCALE GENOMIC DNA]</scope>
    <source>
        <tissue evidence="9">Muscle</tissue>
    </source>
</reference>
<dbReference type="Proteomes" id="UP000283509">
    <property type="component" value="Unassembled WGS sequence"/>
</dbReference>
<dbReference type="PRINTS" id="PR00480">
    <property type="entry name" value="ASTACIN"/>
</dbReference>
<dbReference type="GO" id="GO:0004222">
    <property type="term" value="F:metalloendopeptidase activity"/>
    <property type="evidence" value="ECO:0007669"/>
    <property type="project" value="UniProtKB-UniRule"/>
</dbReference>
<feature type="binding site" evidence="6">
    <location>
        <position position="12"/>
    </location>
    <ligand>
        <name>Zn(2+)</name>
        <dbReference type="ChEBI" id="CHEBI:29105"/>
        <note>catalytic</note>
    </ligand>
</feature>
<protein>
    <recommendedName>
        <fullName evidence="7">Metalloendopeptidase</fullName>
        <ecNumber evidence="7">3.4.24.-</ecNumber>
    </recommendedName>
</protein>
<dbReference type="EC" id="3.4.24.-" evidence="7"/>
<dbReference type="InterPro" id="IPR024079">
    <property type="entry name" value="MetalloPept_cat_dom_sf"/>
</dbReference>
<evidence type="ECO:0000256" key="7">
    <source>
        <dbReference type="RuleBase" id="RU361183"/>
    </source>
</evidence>
<feature type="active site" evidence="6">
    <location>
        <position position="3"/>
    </location>
</feature>
<evidence type="ECO:0000256" key="1">
    <source>
        <dbReference type="ARBA" id="ARBA00022670"/>
    </source>
</evidence>
<proteinExistence type="predicted"/>
<comment type="cofactor">
    <cofactor evidence="6 7">
        <name>Zn(2+)</name>
        <dbReference type="ChEBI" id="CHEBI:29105"/>
    </cofactor>
    <text evidence="6 7">Binds 1 zinc ion per subunit.</text>
</comment>
<evidence type="ECO:0000256" key="4">
    <source>
        <dbReference type="ARBA" id="ARBA00022833"/>
    </source>
</evidence>
<evidence type="ECO:0000256" key="3">
    <source>
        <dbReference type="ARBA" id="ARBA00022801"/>
    </source>
</evidence>
<feature type="binding site" evidence="6">
    <location>
        <position position="6"/>
    </location>
    <ligand>
        <name>Zn(2+)</name>
        <dbReference type="ChEBI" id="CHEBI:29105"/>
        <note>catalytic</note>
    </ligand>
</feature>
<dbReference type="PANTHER" id="PTHR10127">
    <property type="entry name" value="DISCOIDIN, CUB, EGF, LAMININ , AND ZINC METALLOPROTEASE DOMAIN CONTAINING"/>
    <property type="match status" value="1"/>
</dbReference>
<comment type="caution">
    <text evidence="6">Lacks conserved residue(s) required for the propagation of feature annotation.</text>
</comment>
<feature type="domain" description="Peptidase M12A" evidence="8">
    <location>
        <begin position="1"/>
        <end position="114"/>
    </location>
</feature>
<dbReference type="InterPro" id="IPR001506">
    <property type="entry name" value="Peptidase_M12A"/>
</dbReference>
<dbReference type="GO" id="GO:0008270">
    <property type="term" value="F:zinc ion binding"/>
    <property type="evidence" value="ECO:0007669"/>
    <property type="project" value="UniProtKB-UniRule"/>
</dbReference>
<dbReference type="PROSITE" id="PS51864">
    <property type="entry name" value="ASTACIN"/>
    <property type="match status" value="1"/>
</dbReference>
<sequence>MHEILHAAGFLHEHTRPDRGTYIQVKWKNIREDARRTTGSTFGHSSLDVPTTTNPLMHYGRYTFSEVSACRASKAMVTRRRPTLVPKLPVAGGLGGSSLTPLDIRRVNTFYKCV</sequence>
<evidence type="ECO:0000313" key="10">
    <source>
        <dbReference type="Proteomes" id="UP000283509"/>
    </source>
</evidence>
<dbReference type="SUPFAM" id="SSF55486">
    <property type="entry name" value="Metalloproteases ('zincins'), catalytic domain"/>
    <property type="match status" value="1"/>
</dbReference>
<evidence type="ECO:0000313" key="9">
    <source>
        <dbReference type="EMBL" id="ROT77310.1"/>
    </source>
</evidence>
<comment type="caution">
    <text evidence="9">The sequence shown here is derived from an EMBL/GenBank/DDBJ whole genome shotgun (WGS) entry which is preliminary data.</text>
</comment>
<dbReference type="AlphaFoldDB" id="A0A423TLI1"/>
<evidence type="ECO:0000256" key="2">
    <source>
        <dbReference type="ARBA" id="ARBA00022723"/>
    </source>
</evidence>
<evidence type="ECO:0000259" key="8">
    <source>
        <dbReference type="PROSITE" id="PS51864"/>
    </source>
</evidence>
<evidence type="ECO:0000256" key="5">
    <source>
        <dbReference type="ARBA" id="ARBA00023049"/>
    </source>
</evidence>
<name>A0A423TLI1_PENVA</name>
<keyword evidence="10" id="KW-1185">Reference proteome</keyword>
<gene>
    <name evidence="9" type="ORF">C7M84_004057</name>
</gene>
<dbReference type="OrthoDB" id="6347866at2759"/>
<keyword evidence="3 6" id="KW-0378">Hydrolase</keyword>
<feature type="binding site" evidence="6">
    <location>
        <position position="2"/>
    </location>
    <ligand>
        <name>Zn(2+)</name>
        <dbReference type="ChEBI" id="CHEBI:29105"/>
        <note>catalytic</note>
    </ligand>
</feature>
<accession>A0A423TLI1</accession>
<keyword evidence="4 6" id="KW-0862">Zinc</keyword>
<dbReference type="EMBL" id="QCYY01001540">
    <property type="protein sequence ID" value="ROT77310.1"/>
    <property type="molecule type" value="Genomic_DNA"/>
</dbReference>
<dbReference type="Gene3D" id="3.40.390.10">
    <property type="entry name" value="Collagenase (Catalytic Domain)"/>
    <property type="match status" value="1"/>
</dbReference>
<dbReference type="GO" id="GO:0006508">
    <property type="term" value="P:proteolysis"/>
    <property type="evidence" value="ECO:0007669"/>
    <property type="project" value="UniProtKB-KW"/>
</dbReference>
<keyword evidence="2 6" id="KW-0479">Metal-binding</keyword>
<dbReference type="Pfam" id="PF01400">
    <property type="entry name" value="Astacin"/>
    <property type="match status" value="1"/>
</dbReference>
<keyword evidence="5 6" id="KW-0482">Metalloprotease</keyword>
<organism evidence="9 10">
    <name type="scientific">Penaeus vannamei</name>
    <name type="common">Whiteleg shrimp</name>
    <name type="synonym">Litopenaeus vannamei</name>
    <dbReference type="NCBI Taxonomy" id="6689"/>
    <lineage>
        <taxon>Eukaryota</taxon>
        <taxon>Metazoa</taxon>
        <taxon>Ecdysozoa</taxon>
        <taxon>Arthropoda</taxon>
        <taxon>Crustacea</taxon>
        <taxon>Multicrustacea</taxon>
        <taxon>Malacostraca</taxon>
        <taxon>Eumalacostraca</taxon>
        <taxon>Eucarida</taxon>
        <taxon>Decapoda</taxon>
        <taxon>Dendrobranchiata</taxon>
        <taxon>Penaeoidea</taxon>
        <taxon>Penaeidae</taxon>
        <taxon>Penaeus</taxon>
    </lineage>
</organism>